<evidence type="ECO:0000256" key="9">
    <source>
        <dbReference type="ARBA" id="ARBA00023180"/>
    </source>
</evidence>
<feature type="binding site" evidence="10">
    <location>
        <position position="366"/>
    </location>
    <ligand>
        <name>Zn(2+)</name>
        <dbReference type="ChEBI" id="CHEBI:29105"/>
        <note>catalytic</note>
    </ligand>
</feature>
<dbReference type="Pfam" id="PF00090">
    <property type="entry name" value="TSP_1"/>
    <property type="match status" value="6"/>
</dbReference>
<dbReference type="Pfam" id="PF01421">
    <property type="entry name" value="Reprolysin"/>
    <property type="match status" value="1"/>
</dbReference>
<feature type="active site" evidence="10">
    <location>
        <position position="363"/>
    </location>
</feature>
<dbReference type="AlphaFoldDB" id="A0AA39LRA8"/>
<keyword evidence="6 10" id="KW-0862">Zinc</keyword>
<dbReference type="InterPro" id="IPR041645">
    <property type="entry name" value="ADAMTS_CR_2"/>
</dbReference>
<evidence type="ECO:0000313" key="14">
    <source>
        <dbReference type="EMBL" id="KAK0406787.1"/>
    </source>
</evidence>
<dbReference type="InterPro" id="IPR001590">
    <property type="entry name" value="Peptidase_M12B"/>
</dbReference>
<keyword evidence="5" id="KW-0378">Hydrolase</keyword>
<organism evidence="14 15">
    <name type="scientific">Steinernema hermaphroditum</name>
    <dbReference type="NCBI Taxonomy" id="289476"/>
    <lineage>
        <taxon>Eukaryota</taxon>
        <taxon>Metazoa</taxon>
        <taxon>Ecdysozoa</taxon>
        <taxon>Nematoda</taxon>
        <taxon>Chromadorea</taxon>
        <taxon>Rhabditida</taxon>
        <taxon>Tylenchina</taxon>
        <taxon>Panagrolaimomorpha</taxon>
        <taxon>Strongyloidoidea</taxon>
        <taxon>Steinernematidae</taxon>
        <taxon>Steinernema</taxon>
    </lineage>
</organism>
<comment type="caution">
    <text evidence="10">Lacks conserved residue(s) required for the propagation of feature annotation.</text>
</comment>
<accession>A0AA39LRA8</accession>
<comment type="subcellular location">
    <subcellularLocation>
        <location evidence="1">Secreted</location>
    </subcellularLocation>
</comment>
<evidence type="ECO:0000256" key="2">
    <source>
        <dbReference type="ARBA" id="ARBA00022525"/>
    </source>
</evidence>
<dbReference type="SUPFAM" id="SSF55486">
    <property type="entry name" value="Metalloproteases ('zincins'), catalytic domain"/>
    <property type="match status" value="1"/>
</dbReference>
<evidence type="ECO:0000256" key="5">
    <source>
        <dbReference type="ARBA" id="ARBA00022801"/>
    </source>
</evidence>
<feature type="region of interest" description="Disordered" evidence="11">
    <location>
        <begin position="1075"/>
        <end position="1101"/>
    </location>
</feature>
<feature type="region of interest" description="Disordered" evidence="11">
    <location>
        <begin position="1124"/>
        <end position="1167"/>
    </location>
</feature>
<dbReference type="Proteomes" id="UP001175271">
    <property type="component" value="Unassembled WGS sequence"/>
</dbReference>
<evidence type="ECO:0000256" key="3">
    <source>
        <dbReference type="ARBA" id="ARBA00022670"/>
    </source>
</evidence>
<evidence type="ECO:0000256" key="8">
    <source>
        <dbReference type="ARBA" id="ARBA00023157"/>
    </source>
</evidence>
<dbReference type="GO" id="GO:0004222">
    <property type="term" value="F:metalloendopeptidase activity"/>
    <property type="evidence" value="ECO:0007669"/>
    <property type="project" value="InterPro"/>
</dbReference>
<proteinExistence type="predicted"/>
<dbReference type="SUPFAM" id="SSF82895">
    <property type="entry name" value="TSP-1 type 1 repeat"/>
    <property type="match status" value="6"/>
</dbReference>
<evidence type="ECO:0000256" key="7">
    <source>
        <dbReference type="ARBA" id="ARBA00023049"/>
    </source>
</evidence>
<dbReference type="Pfam" id="PF17771">
    <property type="entry name" value="ADAMTS_CR_2"/>
    <property type="match status" value="1"/>
</dbReference>
<reference evidence="14" key="1">
    <citation type="submission" date="2023-06" db="EMBL/GenBank/DDBJ databases">
        <title>Genomic analysis of the entomopathogenic nematode Steinernema hermaphroditum.</title>
        <authorList>
            <person name="Schwarz E.M."/>
            <person name="Heppert J.K."/>
            <person name="Baniya A."/>
            <person name="Schwartz H.T."/>
            <person name="Tan C.-H."/>
            <person name="Antoshechkin I."/>
            <person name="Sternberg P.W."/>
            <person name="Goodrich-Blair H."/>
            <person name="Dillman A.R."/>
        </authorList>
    </citation>
    <scope>NUCLEOTIDE SEQUENCE</scope>
    <source>
        <strain evidence="14">PS9179</strain>
        <tissue evidence="14">Whole animal</tissue>
    </source>
</reference>
<keyword evidence="3" id="KW-0645">Protease</keyword>
<keyword evidence="8" id="KW-1015">Disulfide bond</keyword>
<comment type="caution">
    <text evidence="14">The sequence shown here is derived from an EMBL/GenBank/DDBJ whole genome shotgun (WGS) entry which is preliminary data.</text>
</comment>
<evidence type="ECO:0000313" key="15">
    <source>
        <dbReference type="Proteomes" id="UP001175271"/>
    </source>
</evidence>
<feature type="signal peptide" evidence="12">
    <location>
        <begin position="1"/>
        <end position="21"/>
    </location>
</feature>
<dbReference type="InterPro" id="IPR000884">
    <property type="entry name" value="TSP1_rpt"/>
</dbReference>
<dbReference type="Gene3D" id="2.20.100.10">
    <property type="entry name" value="Thrombospondin type-1 (TSP1) repeat"/>
    <property type="match status" value="7"/>
</dbReference>
<dbReference type="Gene3D" id="3.40.390.10">
    <property type="entry name" value="Collagenase (Catalytic Domain)"/>
    <property type="match status" value="1"/>
</dbReference>
<dbReference type="InterPro" id="IPR036383">
    <property type="entry name" value="TSP1_rpt_sf"/>
</dbReference>
<dbReference type="InterPro" id="IPR050439">
    <property type="entry name" value="ADAMTS_ADAMTS-like"/>
</dbReference>
<dbReference type="GO" id="GO:0046872">
    <property type="term" value="F:metal ion binding"/>
    <property type="evidence" value="ECO:0007669"/>
    <property type="project" value="UniProtKB-KW"/>
</dbReference>
<evidence type="ECO:0000256" key="6">
    <source>
        <dbReference type="ARBA" id="ARBA00022833"/>
    </source>
</evidence>
<dbReference type="PROSITE" id="PS50092">
    <property type="entry name" value="TSP1"/>
    <property type="match status" value="7"/>
</dbReference>
<dbReference type="PANTHER" id="PTHR13723:SF200">
    <property type="entry name" value="ADAM METALLOPEPTIDASE WITH THROMBOSPONDIN TYPE 1 MOTIF B, ISOFORM B"/>
    <property type="match status" value="1"/>
</dbReference>
<evidence type="ECO:0000256" key="4">
    <source>
        <dbReference type="ARBA" id="ARBA00022723"/>
    </source>
</evidence>
<keyword evidence="2" id="KW-0964">Secreted</keyword>
<name>A0AA39LRA8_9BILA</name>
<evidence type="ECO:0000256" key="10">
    <source>
        <dbReference type="PROSITE-ProRule" id="PRU00276"/>
    </source>
</evidence>
<dbReference type="EMBL" id="JAUCMV010000004">
    <property type="protein sequence ID" value="KAK0406787.1"/>
    <property type="molecule type" value="Genomic_DNA"/>
</dbReference>
<dbReference type="InterPro" id="IPR057401">
    <property type="entry name" value="Adt-1/2-like_dom"/>
</dbReference>
<dbReference type="PANTHER" id="PTHR13723">
    <property type="entry name" value="ADAMTS A DISINTEGRIN AND METALLOPROTEASE WITH THROMBOSPONDIN MOTIFS PROTEASE"/>
    <property type="match status" value="1"/>
</dbReference>
<keyword evidence="15" id="KW-1185">Reference proteome</keyword>
<protein>
    <recommendedName>
        <fullName evidence="13">Peptidase M12B domain-containing protein</fullName>
    </recommendedName>
</protein>
<evidence type="ECO:0000256" key="12">
    <source>
        <dbReference type="SAM" id="SignalP"/>
    </source>
</evidence>
<dbReference type="GO" id="GO:0030198">
    <property type="term" value="P:extracellular matrix organization"/>
    <property type="evidence" value="ECO:0007669"/>
    <property type="project" value="TreeGrafter"/>
</dbReference>
<dbReference type="PROSITE" id="PS50215">
    <property type="entry name" value="ADAM_MEPRO"/>
    <property type="match status" value="1"/>
</dbReference>
<feature type="binding site" evidence="10">
    <location>
        <position position="372"/>
    </location>
    <ligand>
        <name>Zn(2+)</name>
        <dbReference type="ChEBI" id="CHEBI:29105"/>
        <note>catalytic</note>
    </ligand>
</feature>
<feature type="chain" id="PRO_5041367204" description="Peptidase M12B domain-containing protein" evidence="12">
    <location>
        <begin position="22"/>
        <end position="1258"/>
    </location>
</feature>
<dbReference type="GO" id="GO:0005576">
    <property type="term" value="C:extracellular region"/>
    <property type="evidence" value="ECO:0007669"/>
    <property type="project" value="UniProtKB-SubCell"/>
</dbReference>
<dbReference type="SMART" id="SM00209">
    <property type="entry name" value="TSP1"/>
    <property type="match status" value="7"/>
</dbReference>
<dbReference type="Gene3D" id="3.40.1620.60">
    <property type="match status" value="1"/>
</dbReference>
<keyword evidence="7" id="KW-0482">Metalloprotease</keyword>
<gene>
    <name evidence="14" type="ORF">QR680_018807</name>
</gene>
<keyword evidence="9" id="KW-0325">Glycoprotein</keyword>
<evidence type="ECO:0000259" key="13">
    <source>
        <dbReference type="PROSITE" id="PS50215"/>
    </source>
</evidence>
<dbReference type="Pfam" id="PF25379">
    <property type="entry name" value="Adt-1"/>
    <property type="match status" value="1"/>
</dbReference>
<evidence type="ECO:0000256" key="11">
    <source>
        <dbReference type="SAM" id="MobiDB-lite"/>
    </source>
</evidence>
<dbReference type="GO" id="GO:0006508">
    <property type="term" value="P:proteolysis"/>
    <property type="evidence" value="ECO:0007669"/>
    <property type="project" value="UniProtKB-KW"/>
</dbReference>
<evidence type="ECO:0000256" key="1">
    <source>
        <dbReference type="ARBA" id="ARBA00004613"/>
    </source>
</evidence>
<dbReference type="GO" id="GO:0031012">
    <property type="term" value="C:extracellular matrix"/>
    <property type="evidence" value="ECO:0007669"/>
    <property type="project" value="TreeGrafter"/>
</dbReference>
<feature type="domain" description="Peptidase M12B" evidence="13">
    <location>
        <begin position="212"/>
        <end position="408"/>
    </location>
</feature>
<sequence>MARCLLLTLLALVCVLPVANAIISFFTPEELRYTFGVEKLTDVPNHDHVYPEVVFGENGTLERLLLTLEGQLHQLDLTPVTNELVGPSLTVIHRGNDSNTLDINPELRQCHYHHYSNHTYAAVSNCDGNVKGIIVKPHGAYVIHPMPDRHVGRFKRSASGHGLHVLYKREAPPTDFCGLDSTISSEELIDDESSVNEDVFVVGQRLSQQGDLIVELAIFVDELLWRHFSSKYGGYAMSKLQDYALTMLNNIQIMYRQPSAVPQLTFRVVRYEVLSTQPSAMAPHLHNYGHAQQYLDRFCRYQKSLGVRDWDHALLLTGYDIHRGSGSRSISGIARLDGMCDPWNTCTLAEGLDFTSAFIGTHELGHSVGMRHDEPYCPSRHIMSSSLGPGKVTWSTCSLRDYHAFLQRLDSRGKNCLRQTMYPEKMAIRRDVKPGQLYDANVQCSMMHGPGYQQVTPRQDHYDGICYMMWCGQSTFGRIITSHPALEGTFCGPSKWCQLGRCVPWYGNTPTTTLPPYTVPTTTRSYVPTRVDGDWSQWSSVTCQLCTCPPVSGGIGLAMSTRTCSNPAPSNGGSECEGASNRALVCNRNCASTSKSVDQFISEKCSEHKRIKDDKDLTGTGSQLMRYPQRACKVFCDVVNRFGSQRNYRFFGDNLPDGTPCGNDKYCLDGECLALSCESSALITRDLSCPAEKCPEHQSPYPNTDLLNIKGQWGTWSLWTTCTDTCGGGTRQRARACNINGRCDGEAVERVTCGTDACPAIPNTDPQWTEWTSWNQCSVSCGRGSQARYRRCQTNQHTIAYSCPGSTMDIRNCEEAACPPPSNSIVGLWATWGDWSSCSRTCGPGIKTRNRYCTNEPCDGSGSERMSCNLAVCPGLSQQWTGWSAWSECSRLCGKGLRTRTRSCPSYGSCFGSSIDQQFCNEQACVVATGQWSGWSAWGVCSVSCGAGVKRRTRHCQQGNCLGDFRESATCNDGACQQNYDATWGGENLTESIGNSTLPKSTTLTLSTISSGSLVLSTTHTPLNVNSTQSVTALSTEPTVSTSTVPLSTTTTSSPEVFDEITIQSTSSTTLSLSTTTELSGNVTESQSTVTTSTSSSATSTTVTSRTPLFSILFQASTISSSISTTESQNVTETTSPSPKSTSTTSITVPSDSAEVEPTTPKTTPLITTSIRPPFFLSRLRSPATALTKSLKSQLLANSVHDPVWHIYRNITSTGWGYWSTCSQTCGSGIRKRVRKCYGTGKCSGNEYEKQQCYTREC</sequence>
<keyword evidence="4 10" id="KW-0479">Metal-binding</keyword>
<keyword evidence="12" id="KW-0732">Signal</keyword>
<dbReference type="InterPro" id="IPR024079">
    <property type="entry name" value="MetalloPept_cat_dom_sf"/>
</dbReference>
<feature type="binding site" evidence="10">
    <location>
        <position position="362"/>
    </location>
    <ligand>
        <name>Zn(2+)</name>
        <dbReference type="ChEBI" id="CHEBI:29105"/>
        <note>catalytic</note>
    </ligand>
</feature>
<feature type="region of interest" description="Disordered" evidence="11">
    <location>
        <begin position="1034"/>
        <end position="1053"/>
    </location>
</feature>